<evidence type="ECO:0000313" key="2">
    <source>
        <dbReference type="EMBL" id="ODH45295.1"/>
    </source>
</evidence>
<dbReference type="AlphaFoldDB" id="A0A1D2JQ38"/>
<accession>A0A1D2JQ38</accession>
<evidence type="ECO:0000313" key="3">
    <source>
        <dbReference type="Proteomes" id="UP000242814"/>
    </source>
</evidence>
<comment type="caution">
    <text evidence="2">The sequence shown here is derived from an EMBL/GenBank/DDBJ whole genome shotgun (WGS) entry which is preliminary data.</text>
</comment>
<dbReference type="VEuPathDB" id="FungiDB:PABG_11428"/>
<name>A0A1D2JQ38_PARBR</name>
<gene>
    <name evidence="2" type="ORF">ACO22_00173</name>
</gene>
<evidence type="ECO:0000256" key="1">
    <source>
        <dbReference type="SAM" id="MobiDB-lite"/>
    </source>
</evidence>
<protein>
    <submittedName>
        <fullName evidence="2">Uncharacterized protein</fullName>
    </submittedName>
</protein>
<proteinExistence type="predicted"/>
<dbReference type="VEuPathDB" id="FungiDB:PABG_11430"/>
<reference evidence="2 3" key="1">
    <citation type="submission" date="2016-06" db="EMBL/GenBank/DDBJ databases">
        <authorList>
            <person name="Kjaerup R.B."/>
            <person name="Dalgaard T.S."/>
            <person name="Juul-Madsen H.R."/>
        </authorList>
    </citation>
    <scope>NUCLEOTIDE SEQUENCE [LARGE SCALE GENOMIC DNA]</scope>
    <source>
        <strain evidence="2 3">Pb300</strain>
    </source>
</reference>
<dbReference type="VEuPathDB" id="FungiDB:PADG_11627"/>
<feature type="region of interest" description="Disordered" evidence="1">
    <location>
        <begin position="383"/>
        <end position="404"/>
    </location>
</feature>
<feature type="compositionally biased region" description="Basic and acidic residues" evidence="1">
    <location>
        <begin position="393"/>
        <end position="404"/>
    </location>
</feature>
<dbReference type="VEuPathDB" id="FungiDB:PABG_11431"/>
<organism evidence="2 3">
    <name type="scientific">Paracoccidioides brasiliensis</name>
    <dbReference type="NCBI Taxonomy" id="121759"/>
    <lineage>
        <taxon>Eukaryota</taxon>
        <taxon>Fungi</taxon>
        <taxon>Dikarya</taxon>
        <taxon>Ascomycota</taxon>
        <taxon>Pezizomycotina</taxon>
        <taxon>Eurotiomycetes</taxon>
        <taxon>Eurotiomycetidae</taxon>
        <taxon>Onygenales</taxon>
        <taxon>Ajellomycetaceae</taxon>
        <taxon>Paracoccidioides</taxon>
    </lineage>
</organism>
<sequence>MSHDLTSRCDWATAHYSTVKGRLKFGPKSLGHQNTTSWKGKSRLHILRKVAGPQHRSTVPRLPLNNQLAKTTSDQIASEKSVLSPPPAQVDSSASGQCGHLSLFAMQQRRLLQPVWQLKKQNKRCNNQKKKGWLQKVGPRVWHRVSKKMPLVETIKRKRHESLTARGPFQPILLPSDIEGIQAVTMPSTPEPPEEAYSYSDISGELSDSSSMREDMFHLDVLDLLEDLAAIDVGTDAITGNLDFDTWLSMFLYNPPSLYTSHNNKPRKQFIKLRMALIRNNAGLLQHQTLYVEGQQLAPLAFSSHGLMVPAPFLSAFGYPGTSGGHVRIASGAITELDAPYDMVMTLRGMTLAWTMTRPTSWSLVFLPSSLLPPASAPGHHPAPVLAFPRSSGAEEARDHSYGD</sequence>
<dbReference type="VEuPathDB" id="FungiDB:PADG_11628"/>
<dbReference type="Proteomes" id="UP000242814">
    <property type="component" value="Unassembled WGS sequence"/>
</dbReference>
<dbReference type="EMBL" id="LZYO01000003">
    <property type="protein sequence ID" value="ODH45295.1"/>
    <property type="molecule type" value="Genomic_DNA"/>
</dbReference>